<feature type="compositionally biased region" description="Basic and acidic residues" evidence="1">
    <location>
        <begin position="105"/>
        <end position="115"/>
    </location>
</feature>
<evidence type="ECO:0000256" key="2">
    <source>
        <dbReference type="SAM" id="Phobius"/>
    </source>
</evidence>
<accession>A0AAN6WJ23</accession>
<evidence type="ECO:0000256" key="1">
    <source>
        <dbReference type="SAM" id="MobiDB-lite"/>
    </source>
</evidence>
<keyword evidence="2" id="KW-0812">Transmembrane</keyword>
<evidence type="ECO:0000313" key="4">
    <source>
        <dbReference type="Proteomes" id="UP001302126"/>
    </source>
</evidence>
<organism evidence="3 4">
    <name type="scientific">Podospora australis</name>
    <dbReference type="NCBI Taxonomy" id="1536484"/>
    <lineage>
        <taxon>Eukaryota</taxon>
        <taxon>Fungi</taxon>
        <taxon>Dikarya</taxon>
        <taxon>Ascomycota</taxon>
        <taxon>Pezizomycotina</taxon>
        <taxon>Sordariomycetes</taxon>
        <taxon>Sordariomycetidae</taxon>
        <taxon>Sordariales</taxon>
        <taxon>Podosporaceae</taxon>
        <taxon>Podospora</taxon>
    </lineage>
</organism>
<evidence type="ECO:0008006" key="5">
    <source>
        <dbReference type="Google" id="ProtNLM"/>
    </source>
</evidence>
<protein>
    <recommendedName>
        <fullName evidence="5">Copper transporter</fullName>
    </recommendedName>
</protein>
<comment type="caution">
    <text evidence="3">The sequence shown here is derived from an EMBL/GenBank/DDBJ whole genome shotgun (WGS) entry which is preliminary data.</text>
</comment>
<sequence length="179" mass="20230">MPNLPNLPQHWSWSFPQFTTFTSINLGKLLETLGLSRRFNLSAALAGDENHLLNGIWIILMTLEALLVFVVAMRGIIRALSWRVVKNRQLKLTSRPSSRSSSGNWKEHYRPESARGVRPQSLGEWGGGYSAERGERGMWLQGYPGSGYNGYEYGLGHHQRGWGFEESEDGYYARTPTSP</sequence>
<keyword evidence="4" id="KW-1185">Reference proteome</keyword>
<reference evidence="3" key="2">
    <citation type="submission" date="2023-05" db="EMBL/GenBank/DDBJ databases">
        <authorList>
            <consortium name="Lawrence Berkeley National Laboratory"/>
            <person name="Steindorff A."/>
            <person name="Hensen N."/>
            <person name="Bonometti L."/>
            <person name="Westerberg I."/>
            <person name="Brannstrom I.O."/>
            <person name="Guillou S."/>
            <person name="Cros-Aarteil S."/>
            <person name="Calhoun S."/>
            <person name="Haridas S."/>
            <person name="Kuo A."/>
            <person name="Mondo S."/>
            <person name="Pangilinan J."/>
            <person name="Riley R."/>
            <person name="Labutti K."/>
            <person name="Andreopoulos B."/>
            <person name="Lipzen A."/>
            <person name="Chen C."/>
            <person name="Yanf M."/>
            <person name="Daum C."/>
            <person name="Ng V."/>
            <person name="Clum A."/>
            <person name="Ohm R."/>
            <person name="Martin F."/>
            <person name="Silar P."/>
            <person name="Natvig D."/>
            <person name="Lalanne C."/>
            <person name="Gautier V."/>
            <person name="Ament-Velasquez S.L."/>
            <person name="Kruys A."/>
            <person name="Hutchinson M.I."/>
            <person name="Powell A.J."/>
            <person name="Barry K."/>
            <person name="Miller A.N."/>
            <person name="Grigoriev I.V."/>
            <person name="Debuchy R."/>
            <person name="Gladieux P."/>
            <person name="Thoren M.H."/>
            <person name="Johannesson H."/>
        </authorList>
    </citation>
    <scope>NUCLEOTIDE SEQUENCE</scope>
    <source>
        <strain evidence="3">PSN309</strain>
    </source>
</reference>
<feature type="transmembrane region" description="Helical" evidence="2">
    <location>
        <begin position="55"/>
        <end position="77"/>
    </location>
</feature>
<name>A0AAN6WJ23_9PEZI</name>
<dbReference type="Proteomes" id="UP001302126">
    <property type="component" value="Unassembled WGS sequence"/>
</dbReference>
<keyword evidence="2" id="KW-1133">Transmembrane helix</keyword>
<reference evidence="3" key="1">
    <citation type="journal article" date="2023" name="Mol. Phylogenet. Evol.">
        <title>Genome-scale phylogeny and comparative genomics of the fungal order Sordariales.</title>
        <authorList>
            <person name="Hensen N."/>
            <person name="Bonometti L."/>
            <person name="Westerberg I."/>
            <person name="Brannstrom I.O."/>
            <person name="Guillou S."/>
            <person name="Cros-Aarteil S."/>
            <person name="Calhoun S."/>
            <person name="Haridas S."/>
            <person name="Kuo A."/>
            <person name="Mondo S."/>
            <person name="Pangilinan J."/>
            <person name="Riley R."/>
            <person name="LaButti K."/>
            <person name="Andreopoulos B."/>
            <person name="Lipzen A."/>
            <person name="Chen C."/>
            <person name="Yan M."/>
            <person name="Daum C."/>
            <person name="Ng V."/>
            <person name="Clum A."/>
            <person name="Steindorff A."/>
            <person name="Ohm R.A."/>
            <person name="Martin F."/>
            <person name="Silar P."/>
            <person name="Natvig D.O."/>
            <person name="Lalanne C."/>
            <person name="Gautier V."/>
            <person name="Ament-Velasquez S.L."/>
            <person name="Kruys A."/>
            <person name="Hutchinson M.I."/>
            <person name="Powell A.J."/>
            <person name="Barry K."/>
            <person name="Miller A.N."/>
            <person name="Grigoriev I.V."/>
            <person name="Debuchy R."/>
            <person name="Gladieux P."/>
            <person name="Hiltunen Thoren M."/>
            <person name="Johannesson H."/>
        </authorList>
    </citation>
    <scope>NUCLEOTIDE SEQUENCE</scope>
    <source>
        <strain evidence="3">PSN309</strain>
    </source>
</reference>
<proteinExistence type="predicted"/>
<dbReference type="AlphaFoldDB" id="A0AAN6WJ23"/>
<keyword evidence="2" id="KW-0472">Membrane</keyword>
<evidence type="ECO:0000313" key="3">
    <source>
        <dbReference type="EMBL" id="KAK4182820.1"/>
    </source>
</evidence>
<gene>
    <name evidence="3" type="ORF">QBC35DRAFT_456900</name>
</gene>
<dbReference type="EMBL" id="MU864607">
    <property type="protein sequence ID" value="KAK4182820.1"/>
    <property type="molecule type" value="Genomic_DNA"/>
</dbReference>
<feature type="region of interest" description="Disordered" evidence="1">
    <location>
        <begin position="93"/>
        <end position="121"/>
    </location>
</feature>